<keyword evidence="1" id="KW-0812">Transmembrane</keyword>
<evidence type="ECO:0000256" key="1">
    <source>
        <dbReference type="SAM" id="Phobius"/>
    </source>
</evidence>
<name>A0A7J8A867_PIPKU</name>
<reference evidence="2 3" key="1">
    <citation type="journal article" date="2020" name="Nature">
        <title>Six reference-quality genomes reveal evolution of bat adaptations.</title>
        <authorList>
            <person name="Jebb D."/>
            <person name="Huang Z."/>
            <person name="Pippel M."/>
            <person name="Hughes G.M."/>
            <person name="Lavrichenko K."/>
            <person name="Devanna P."/>
            <person name="Winkler S."/>
            <person name="Jermiin L.S."/>
            <person name="Skirmuntt E.C."/>
            <person name="Katzourakis A."/>
            <person name="Burkitt-Gray L."/>
            <person name="Ray D.A."/>
            <person name="Sullivan K.A.M."/>
            <person name="Roscito J.G."/>
            <person name="Kirilenko B.M."/>
            <person name="Davalos L.M."/>
            <person name="Corthals A.P."/>
            <person name="Power M.L."/>
            <person name="Jones G."/>
            <person name="Ransome R.D."/>
            <person name="Dechmann D.K.N."/>
            <person name="Locatelli A.G."/>
            <person name="Puechmaille S.J."/>
            <person name="Fedrigo O."/>
            <person name="Jarvis E.D."/>
            <person name="Hiller M."/>
            <person name="Vernes S.C."/>
            <person name="Myers E.W."/>
            <person name="Teeling E.C."/>
        </authorList>
    </citation>
    <scope>NUCLEOTIDE SEQUENCE [LARGE SCALE GENOMIC DNA]</scope>
    <source>
        <strain evidence="2">MPipKuh1</strain>
        <tissue evidence="2">Flight muscle</tissue>
    </source>
</reference>
<dbReference type="EMBL" id="JACAGB010000002">
    <property type="protein sequence ID" value="KAF6382722.1"/>
    <property type="molecule type" value="Genomic_DNA"/>
</dbReference>
<keyword evidence="1" id="KW-1133">Transmembrane helix</keyword>
<dbReference type="AlphaFoldDB" id="A0A7J8A867"/>
<sequence length="144" mass="16103">MMKCPLWTVAGILRSSYIPGKAQFLLLSFLSSFFSLLLFIFFFLPLSPLLTSFFPLISSLCFFFSLCISGDPLLSVCLYFRGDARYVITFKHVAVTCGLWASCKMIQKFLMPASPAPVYWSGSSFRALSVPQPEYNHPSAIGLD</sequence>
<organism evidence="2 3">
    <name type="scientific">Pipistrellus kuhlii</name>
    <name type="common">Kuhl's pipistrelle</name>
    <dbReference type="NCBI Taxonomy" id="59472"/>
    <lineage>
        <taxon>Eukaryota</taxon>
        <taxon>Metazoa</taxon>
        <taxon>Chordata</taxon>
        <taxon>Craniata</taxon>
        <taxon>Vertebrata</taxon>
        <taxon>Euteleostomi</taxon>
        <taxon>Mammalia</taxon>
        <taxon>Eutheria</taxon>
        <taxon>Laurasiatheria</taxon>
        <taxon>Chiroptera</taxon>
        <taxon>Yangochiroptera</taxon>
        <taxon>Vespertilionidae</taxon>
        <taxon>Pipistrellus</taxon>
    </lineage>
</organism>
<accession>A0A7J8A867</accession>
<keyword evidence="1" id="KW-0472">Membrane</keyword>
<feature type="transmembrane region" description="Helical" evidence="1">
    <location>
        <begin position="24"/>
        <end position="44"/>
    </location>
</feature>
<feature type="transmembrane region" description="Helical" evidence="1">
    <location>
        <begin position="56"/>
        <end position="80"/>
    </location>
</feature>
<evidence type="ECO:0000313" key="2">
    <source>
        <dbReference type="EMBL" id="KAF6382722.1"/>
    </source>
</evidence>
<comment type="caution">
    <text evidence="2">The sequence shown here is derived from an EMBL/GenBank/DDBJ whole genome shotgun (WGS) entry which is preliminary data.</text>
</comment>
<evidence type="ECO:0000313" key="3">
    <source>
        <dbReference type="Proteomes" id="UP000558488"/>
    </source>
</evidence>
<protein>
    <submittedName>
        <fullName evidence="2">Uncharacterized protein</fullName>
    </submittedName>
</protein>
<gene>
    <name evidence="2" type="ORF">mPipKuh1_009057</name>
</gene>
<proteinExistence type="predicted"/>
<keyword evidence="3" id="KW-1185">Reference proteome</keyword>
<dbReference type="Proteomes" id="UP000558488">
    <property type="component" value="Unassembled WGS sequence"/>
</dbReference>